<reference evidence="2" key="1">
    <citation type="journal article" date="2024" name="Antonie Van Leeuwenhoek">
        <title>Bradyrhizobium ontarionense sp. nov., a novel bacterial symbiont isolated from Aeschynomene indica (Indian jointvetch), harbours photosynthesis, nitrogen fixation and nitrous oxide (N2O) reductase genes.</title>
        <authorList>
            <person name="Bromfield E.S.P."/>
            <person name="Cloutier S."/>
        </authorList>
    </citation>
    <scope>NUCLEOTIDE SEQUENCE</scope>
    <source>
        <strain evidence="2">A19</strain>
    </source>
</reference>
<organism evidence="2 3">
    <name type="scientific">Bradyrhizobium ontarionense</name>
    <dbReference type="NCBI Taxonomy" id="2898149"/>
    <lineage>
        <taxon>Bacteria</taxon>
        <taxon>Pseudomonadati</taxon>
        <taxon>Pseudomonadota</taxon>
        <taxon>Alphaproteobacteria</taxon>
        <taxon>Hyphomicrobiales</taxon>
        <taxon>Nitrobacteraceae</taxon>
        <taxon>Bradyrhizobium</taxon>
    </lineage>
</organism>
<protein>
    <submittedName>
        <fullName evidence="2">Uncharacterized protein</fullName>
    </submittedName>
</protein>
<evidence type="ECO:0000313" key="3">
    <source>
        <dbReference type="Proteomes" id="UP001431010"/>
    </source>
</evidence>
<feature type="chain" id="PRO_5047429194" evidence="1">
    <location>
        <begin position="24"/>
        <end position="160"/>
    </location>
</feature>
<keyword evidence="1" id="KW-0732">Signal</keyword>
<sequence length="160" mass="16678">MRASRLAIPILLTALAAGSAAHAAPASPFRGLEGSWTGGGVLSTSDGNQERLRCRAAYDVGGAGEQLRLNIRCASDSYNIDLSSDVAYRGGEISGQWTEASHNASGTIEGRASGNRIEAQARGQTFSAGLSLTTSGRRQTVSIRPTGTEITGVDLELSRR</sequence>
<keyword evidence="3" id="KW-1185">Reference proteome</keyword>
<proteinExistence type="predicted"/>
<evidence type="ECO:0000256" key="1">
    <source>
        <dbReference type="SAM" id="SignalP"/>
    </source>
</evidence>
<evidence type="ECO:0000313" key="2">
    <source>
        <dbReference type="EMBL" id="UFZ06407.1"/>
    </source>
</evidence>
<dbReference type="EMBL" id="CP088156">
    <property type="protein sequence ID" value="UFZ06407.1"/>
    <property type="molecule type" value="Genomic_DNA"/>
</dbReference>
<dbReference type="Proteomes" id="UP001431010">
    <property type="component" value="Chromosome"/>
</dbReference>
<gene>
    <name evidence="2" type="ORF">LQG66_08985</name>
</gene>
<name>A0ABY3RH82_9BRAD</name>
<feature type="signal peptide" evidence="1">
    <location>
        <begin position="1"/>
        <end position="23"/>
    </location>
</feature>
<accession>A0ABY3RH82</accession>